<protein>
    <submittedName>
        <fullName evidence="2">Uncharacterized protein</fullName>
    </submittedName>
</protein>
<reference evidence="2 3" key="1">
    <citation type="journal article" date="2018" name="Mol. Biol. Evol.">
        <title>Broad Genomic Sampling Reveals a Smut Pathogenic Ancestry of the Fungal Clade Ustilaginomycotina.</title>
        <authorList>
            <person name="Kijpornyongpan T."/>
            <person name="Mondo S.J."/>
            <person name="Barry K."/>
            <person name="Sandor L."/>
            <person name="Lee J."/>
            <person name="Lipzen A."/>
            <person name="Pangilinan J."/>
            <person name="LaButti K."/>
            <person name="Hainaut M."/>
            <person name="Henrissat B."/>
            <person name="Grigoriev I.V."/>
            <person name="Spatafora J.W."/>
            <person name="Aime M.C."/>
        </authorList>
    </citation>
    <scope>NUCLEOTIDE SEQUENCE [LARGE SCALE GENOMIC DNA]</scope>
    <source>
        <strain evidence="2 3">MCA 4198</strain>
    </source>
</reference>
<name>A0A316YVH2_9BASI</name>
<dbReference type="AlphaFoldDB" id="A0A316YVH2"/>
<accession>A0A316YVH2</accession>
<feature type="chain" id="PRO_5016340801" evidence="1">
    <location>
        <begin position="20"/>
        <end position="112"/>
    </location>
</feature>
<evidence type="ECO:0000313" key="2">
    <source>
        <dbReference type="EMBL" id="PWN92063.1"/>
    </source>
</evidence>
<evidence type="ECO:0000256" key="1">
    <source>
        <dbReference type="SAM" id="SignalP"/>
    </source>
</evidence>
<dbReference type="RefSeq" id="XP_025379261.1">
    <property type="nucleotide sequence ID" value="XM_025525726.1"/>
</dbReference>
<proteinExistence type="predicted"/>
<dbReference type="GeneID" id="37047642"/>
<organism evidence="2 3">
    <name type="scientific">Acaromyces ingoldii</name>
    <dbReference type="NCBI Taxonomy" id="215250"/>
    <lineage>
        <taxon>Eukaryota</taxon>
        <taxon>Fungi</taxon>
        <taxon>Dikarya</taxon>
        <taxon>Basidiomycota</taxon>
        <taxon>Ustilaginomycotina</taxon>
        <taxon>Exobasidiomycetes</taxon>
        <taxon>Exobasidiales</taxon>
        <taxon>Cryptobasidiaceae</taxon>
        <taxon>Acaromyces</taxon>
    </lineage>
</organism>
<dbReference type="InParanoid" id="A0A316YVH2"/>
<sequence>MRTCHRGDWLTWASSYCLSMGGTLIQSCLEIPVSGIDPCNSVEMLEWISTLGRLATQKSQDCQRPTPVHLSFLRCLLNILSKRTDVVMPDRYFSWHYAQKNTALWHGDDEGS</sequence>
<keyword evidence="1" id="KW-0732">Signal</keyword>
<dbReference type="PROSITE" id="PS51257">
    <property type="entry name" value="PROKAR_LIPOPROTEIN"/>
    <property type="match status" value="1"/>
</dbReference>
<dbReference type="Proteomes" id="UP000245768">
    <property type="component" value="Unassembled WGS sequence"/>
</dbReference>
<gene>
    <name evidence="2" type="ORF">FA10DRAFT_82167</name>
</gene>
<feature type="signal peptide" evidence="1">
    <location>
        <begin position="1"/>
        <end position="19"/>
    </location>
</feature>
<keyword evidence="3" id="KW-1185">Reference proteome</keyword>
<evidence type="ECO:0000313" key="3">
    <source>
        <dbReference type="Proteomes" id="UP000245768"/>
    </source>
</evidence>
<dbReference type="EMBL" id="KZ819635">
    <property type="protein sequence ID" value="PWN92063.1"/>
    <property type="molecule type" value="Genomic_DNA"/>
</dbReference>